<dbReference type="GO" id="GO:0046872">
    <property type="term" value="F:metal ion binding"/>
    <property type="evidence" value="ECO:0007669"/>
    <property type="project" value="UniProtKB-KW"/>
</dbReference>
<dbReference type="InterPro" id="IPR036724">
    <property type="entry name" value="Cobalamin-bd_sf"/>
</dbReference>
<keyword evidence="2" id="KW-0949">S-adenosyl-L-methionine</keyword>
<dbReference type="GO" id="GO:0003824">
    <property type="term" value="F:catalytic activity"/>
    <property type="evidence" value="ECO:0007669"/>
    <property type="project" value="InterPro"/>
</dbReference>
<dbReference type="SUPFAM" id="SSF102114">
    <property type="entry name" value="Radical SAM enzymes"/>
    <property type="match status" value="1"/>
</dbReference>
<dbReference type="Proteomes" id="UP000194003">
    <property type="component" value="Unassembled WGS sequence"/>
</dbReference>
<dbReference type="SFLD" id="SFLDG01082">
    <property type="entry name" value="B12-binding_domain_containing"/>
    <property type="match status" value="1"/>
</dbReference>
<dbReference type="SUPFAM" id="SSF52242">
    <property type="entry name" value="Cobalamin (vitamin B12)-binding domain"/>
    <property type="match status" value="1"/>
</dbReference>
<dbReference type="InterPro" id="IPR051198">
    <property type="entry name" value="BchE-like"/>
</dbReference>
<accession>A0A1Y2K1N8</accession>
<keyword evidence="4" id="KW-0408">Iron</keyword>
<dbReference type="Gene3D" id="3.40.50.280">
    <property type="entry name" value="Cobalamin-binding domain"/>
    <property type="match status" value="1"/>
</dbReference>
<dbReference type="SFLD" id="SFLDG01123">
    <property type="entry name" value="methyltransferase_(Class_B)"/>
    <property type="match status" value="1"/>
</dbReference>
<evidence type="ECO:0000256" key="4">
    <source>
        <dbReference type="ARBA" id="ARBA00023004"/>
    </source>
</evidence>
<dbReference type="EMBL" id="LVJN01000020">
    <property type="protein sequence ID" value="OSM01923.1"/>
    <property type="molecule type" value="Genomic_DNA"/>
</dbReference>
<proteinExistence type="predicted"/>
<evidence type="ECO:0000259" key="7">
    <source>
        <dbReference type="PROSITE" id="PS51918"/>
    </source>
</evidence>
<dbReference type="InterPro" id="IPR034466">
    <property type="entry name" value="Methyltransferase_Class_B"/>
</dbReference>
<dbReference type="SFLD" id="SFLDS00029">
    <property type="entry name" value="Radical_SAM"/>
    <property type="match status" value="1"/>
</dbReference>
<dbReference type="Pfam" id="PF04055">
    <property type="entry name" value="Radical_SAM"/>
    <property type="match status" value="1"/>
</dbReference>
<dbReference type="RefSeq" id="WP_085444428.1">
    <property type="nucleotide sequence ID" value="NZ_LVJN01000020.1"/>
</dbReference>
<keyword evidence="9" id="KW-1185">Reference proteome</keyword>
<evidence type="ECO:0000259" key="6">
    <source>
        <dbReference type="PROSITE" id="PS51332"/>
    </source>
</evidence>
<dbReference type="PANTHER" id="PTHR43409:SF16">
    <property type="entry name" value="SLR0320 PROTEIN"/>
    <property type="match status" value="1"/>
</dbReference>
<keyword evidence="5" id="KW-0411">Iron-sulfur</keyword>
<dbReference type="GO" id="GO:0051539">
    <property type="term" value="F:4 iron, 4 sulfur cluster binding"/>
    <property type="evidence" value="ECO:0007669"/>
    <property type="project" value="UniProtKB-KW"/>
</dbReference>
<feature type="domain" description="B12-binding" evidence="6">
    <location>
        <begin position="1"/>
        <end position="141"/>
    </location>
</feature>
<dbReference type="SMART" id="SM00729">
    <property type="entry name" value="Elp3"/>
    <property type="match status" value="1"/>
</dbReference>
<dbReference type="PROSITE" id="PS51918">
    <property type="entry name" value="RADICAL_SAM"/>
    <property type="match status" value="1"/>
</dbReference>
<evidence type="ECO:0000256" key="2">
    <source>
        <dbReference type="ARBA" id="ARBA00022691"/>
    </source>
</evidence>
<dbReference type="InterPro" id="IPR006158">
    <property type="entry name" value="Cobalamin-bd"/>
</dbReference>
<dbReference type="InterPro" id="IPR006638">
    <property type="entry name" value="Elp3/MiaA/NifB-like_rSAM"/>
</dbReference>
<evidence type="ECO:0000313" key="8">
    <source>
        <dbReference type="EMBL" id="OSM01923.1"/>
    </source>
</evidence>
<evidence type="ECO:0000256" key="1">
    <source>
        <dbReference type="ARBA" id="ARBA00001966"/>
    </source>
</evidence>
<comment type="cofactor">
    <cofactor evidence="1">
        <name>[4Fe-4S] cluster</name>
        <dbReference type="ChEBI" id="CHEBI:49883"/>
    </cofactor>
</comment>
<dbReference type="InterPro" id="IPR007197">
    <property type="entry name" value="rSAM"/>
</dbReference>
<keyword evidence="3" id="KW-0479">Metal-binding</keyword>
<evidence type="ECO:0000313" key="9">
    <source>
        <dbReference type="Proteomes" id="UP000194003"/>
    </source>
</evidence>
<protein>
    <submittedName>
        <fullName evidence="8">Putative radical SAM protein</fullName>
    </submittedName>
</protein>
<name>A0A1Y2K1N8_9PROT</name>
<feature type="domain" description="Radical SAM core" evidence="7">
    <location>
        <begin position="187"/>
        <end position="424"/>
    </location>
</feature>
<comment type="caution">
    <text evidence="8">The sequence shown here is derived from an EMBL/GenBank/DDBJ whole genome shotgun (WGS) entry which is preliminary data.</text>
</comment>
<dbReference type="GO" id="GO:0031419">
    <property type="term" value="F:cobalamin binding"/>
    <property type="evidence" value="ECO:0007669"/>
    <property type="project" value="InterPro"/>
</dbReference>
<dbReference type="InterPro" id="IPR023404">
    <property type="entry name" value="rSAM_horseshoe"/>
</dbReference>
<reference evidence="8 9" key="1">
    <citation type="journal article" date="2016" name="BMC Genomics">
        <title>Combined genomic and structural analyses of a cultured magnetotactic bacterium reveals its niche adaptation to a dynamic environment.</title>
        <authorList>
            <person name="Araujo A.C."/>
            <person name="Morillo V."/>
            <person name="Cypriano J."/>
            <person name="Teixeira L.C."/>
            <person name="Leao P."/>
            <person name="Lyra S."/>
            <person name="Almeida L.G."/>
            <person name="Bazylinski D.A."/>
            <person name="Vasconcellos A.T."/>
            <person name="Abreu F."/>
            <person name="Lins U."/>
        </authorList>
    </citation>
    <scope>NUCLEOTIDE SEQUENCE [LARGE SCALE GENOMIC DNA]</scope>
    <source>
        <strain evidence="8 9">IT-1</strain>
    </source>
</reference>
<gene>
    <name evidence="8" type="ORF">MAIT1_01989</name>
</gene>
<dbReference type="CDD" id="cd02068">
    <property type="entry name" value="radical_SAM_B12_BD"/>
    <property type="match status" value="1"/>
</dbReference>
<sequence>MSSLRITFVYNDFEHLGTAYLIASAKRAGHAAAYVHYQQMDQFQFSNHAENVDAIVERIARTRPQVVGFSCITANYQSQLAIARAIKARLPGVKTLFGGIHVTLTAERVLRKPEVDCVVRGEGEEVLALLLDGCGDTADFWPAAAPAGATFKRADGGVVGAFDMAPKIRDLNALPDPDKEEIYAAAPLFAQEYQIMASRGCAYTCTYCYAGSIPITPGEPRILRREPEDVIAELERAVRRYGAEAVTFHDDIFTASRPWLERFLPLYKARVGLPFCCSTYPASMDPPKARALKDAGCIYIAIGVQSLSEEICRNVLNRPIDPDRVRDCINALNEVGLMNQVDHILDIPGDTQANSEKALLFYNETRPSRIQVFQLNYLPKAPIIQHALAHDAIDPDEIEAVEEGTSRANFYALYQTASRDTRATAFLLNWMMLLPKPLVRYLVRSGLYKRIYLPGPYVNLIIPRVILALISANDLRGRHHLRRFAARKLGGLFKWAQPLFALAARRNQKAT</sequence>
<dbReference type="GO" id="GO:0005829">
    <property type="term" value="C:cytosol"/>
    <property type="evidence" value="ECO:0007669"/>
    <property type="project" value="TreeGrafter"/>
</dbReference>
<dbReference type="AlphaFoldDB" id="A0A1Y2K1N8"/>
<dbReference type="CDD" id="cd01335">
    <property type="entry name" value="Radical_SAM"/>
    <property type="match status" value="1"/>
</dbReference>
<dbReference type="OrthoDB" id="9801424at2"/>
<dbReference type="PANTHER" id="PTHR43409">
    <property type="entry name" value="ANAEROBIC MAGNESIUM-PROTOPORPHYRIN IX MONOMETHYL ESTER CYCLASE-RELATED"/>
    <property type="match status" value="1"/>
</dbReference>
<dbReference type="InterPro" id="IPR058240">
    <property type="entry name" value="rSAM_sf"/>
</dbReference>
<evidence type="ECO:0000256" key="3">
    <source>
        <dbReference type="ARBA" id="ARBA00022723"/>
    </source>
</evidence>
<evidence type="ECO:0000256" key="5">
    <source>
        <dbReference type="ARBA" id="ARBA00023014"/>
    </source>
</evidence>
<dbReference type="Pfam" id="PF02310">
    <property type="entry name" value="B12-binding"/>
    <property type="match status" value="1"/>
</dbReference>
<organism evidence="8 9">
    <name type="scientific">Magnetofaba australis IT-1</name>
    <dbReference type="NCBI Taxonomy" id="1434232"/>
    <lineage>
        <taxon>Bacteria</taxon>
        <taxon>Pseudomonadati</taxon>
        <taxon>Pseudomonadota</taxon>
        <taxon>Magnetococcia</taxon>
        <taxon>Magnetococcales</taxon>
        <taxon>Magnetococcaceae</taxon>
        <taxon>Magnetofaba</taxon>
    </lineage>
</organism>
<dbReference type="STRING" id="1434232.MAIT1_01989"/>
<dbReference type="Gene3D" id="3.80.30.20">
    <property type="entry name" value="tm_1862 like domain"/>
    <property type="match status" value="1"/>
</dbReference>
<dbReference type="PROSITE" id="PS51332">
    <property type="entry name" value="B12_BINDING"/>
    <property type="match status" value="1"/>
</dbReference>